<dbReference type="PANTHER" id="PTHR47999:SF123">
    <property type="entry name" value="TRANSCRIPTION FACTOR MYB114-LIKE"/>
    <property type="match status" value="1"/>
</dbReference>
<dbReference type="EMBL" id="MW125656">
    <property type="protein sequence ID" value="QTO65770.1"/>
    <property type="molecule type" value="mRNA"/>
</dbReference>
<evidence type="ECO:0000256" key="4">
    <source>
        <dbReference type="ARBA" id="ARBA00023125"/>
    </source>
</evidence>
<dbReference type="Gene3D" id="1.10.10.60">
    <property type="entry name" value="Homeodomain-like"/>
    <property type="match status" value="2"/>
</dbReference>
<dbReference type="InterPro" id="IPR017930">
    <property type="entry name" value="Myb_dom"/>
</dbReference>
<dbReference type="InterPro" id="IPR001005">
    <property type="entry name" value="SANT/Myb"/>
</dbReference>
<proteinExistence type="evidence at transcript level"/>
<accession>A0A8A8GRP9</accession>
<dbReference type="PROSITE" id="PS50090">
    <property type="entry name" value="MYB_LIKE"/>
    <property type="match status" value="2"/>
</dbReference>
<sequence>MGRLQSVRKGSWTEEEDLLLRKCIEKYGEGKWRHVPTRAGLNRCRKSCRLRWLNYLRPNIKRGDFAIDEVDLIIRLHKLLGNRWSLIAGRIPGRTANDIKNFWNSHLSKKLNSENSSTLTAMRLPNSDASCPSPSGSMGLAMGSGVDETLQQEEEGFTGPAPTELNPLEEEEDSFWKSLLFEVEEEASKSFRDGSSDTSHGKDDLFVGLEGLFSDGNLWDMIGSD</sequence>
<evidence type="ECO:0000256" key="6">
    <source>
        <dbReference type="ARBA" id="ARBA00023163"/>
    </source>
</evidence>
<organism evidence="10">
    <name type="scientific">Aristolochia manshuriensis</name>
    <name type="common">Dutchman's pipe vine</name>
    <name type="synonym">Birthwort</name>
    <dbReference type="NCBI Taxonomy" id="158555"/>
    <lineage>
        <taxon>Eukaryota</taxon>
        <taxon>Viridiplantae</taxon>
        <taxon>Streptophyta</taxon>
        <taxon>Embryophyta</taxon>
        <taxon>Tracheophyta</taxon>
        <taxon>Spermatophyta</taxon>
        <taxon>Magnoliopsida</taxon>
        <taxon>Magnoliidae</taxon>
        <taxon>Piperales</taxon>
        <taxon>Aristolochiaceae</taxon>
        <taxon>Aristolochia</taxon>
    </lineage>
</organism>
<gene>
    <name evidence="10" type="primary">MYB114L</name>
</gene>
<reference evidence="10" key="2">
    <citation type="journal article" date="2021" name="Front. Plant Sci.">
        <title>Evolution of the subgroup 6 R2R3-MYB genes and their contribution to floral color in the perianth-bearing Piperales.</title>
        <authorList>
            <person name="Munoz-Gomez S."/>
            <person name="Suarez Baron H."/>
            <person name="Alzate J.F."/>
            <person name="Gonzalez F."/>
            <person name="Pabon Mora N."/>
        </authorList>
    </citation>
    <scope>NUCLEOTIDE SEQUENCE</scope>
</reference>
<keyword evidence="5" id="KW-0010">Activator</keyword>
<dbReference type="AlphaFoldDB" id="A0A8A8GRP9"/>
<dbReference type="GO" id="GO:0003677">
    <property type="term" value="F:DNA binding"/>
    <property type="evidence" value="ECO:0007669"/>
    <property type="project" value="UniProtKB-KW"/>
</dbReference>
<dbReference type="CDD" id="cd00167">
    <property type="entry name" value="SANT"/>
    <property type="match status" value="2"/>
</dbReference>
<keyword evidence="7" id="KW-0539">Nucleus</keyword>
<dbReference type="Pfam" id="PF00249">
    <property type="entry name" value="Myb_DNA-binding"/>
    <property type="match status" value="2"/>
</dbReference>
<keyword evidence="2" id="KW-0677">Repeat</keyword>
<dbReference type="InterPro" id="IPR015495">
    <property type="entry name" value="Myb_TF_plants"/>
</dbReference>
<name>A0A8A8GRP9_ARIMN</name>
<keyword evidence="6" id="KW-0804">Transcription</keyword>
<reference evidence="10" key="1">
    <citation type="submission" date="2020-10" db="EMBL/GenBank/DDBJ databases">
        <authorList>
            <person name="Munoz Gomez S."/>
            <person name="Suarez Baron H."/>
            <person name="Alzate J.F."/>
            <person name="Gonzalez F."/>
            <person name="Pabon Mora N."/>
        </authorList>
    </citation>
    <scope>NUCLEOTIDE SEQUENCE</scope>
</reference>
<feature type="domain" description="HTH myb-type" evidence="9">
    <location>
        <begin position="4"/>
        <end position="60"/>
    </location>
</feature>
<comment type="subcellular location">
    <subcellularLocation>
        <location evidence="1">Nucleus</location>
    </subcellularLocation>
</comment>
<evidence type="ECO:0000256" key="2">
    <source>
        <dbReference type="ARBA" id="ARBA00022737"/>
    </source>
</evidence>
<evidence type="ECO:0000256" key="3">
    <source>
        <dbReference type="ARBA" id="ARBA00023015"/>
    </source>
</evidence>
<feature type="domain" description="HTH myb-type" evidence="9">
    <location>
        <begin position="61"/>
        <end position="111"/>
    </location>
</feature>
<keyword evidence="3" id="KW-0805">Transcription regulation</keyword>
<dbReference type="GO" id="GO:0005634">
    <property type="term" value="C:nucleus"/>
    <property type="evidence" value="ECO:0007669"/>
    <property type="project" value="UniProtKB-SubCell"/>
</dbReference>
<feature type="domain" description="Myb-like" evidence="8">
    <location>
        <begin position="57"/>
        <end position="107"/>
    </location>
</feature>
<dbReference type="FunFam" id="1.10.10.60:FF:000218">
    <property type="entry name" value="Myb transcription factor"/>
    <property type="match status" value="1"/>
</dbReference>
<evidence type="ECO:0000256" key="5">
    <source>
        <dbReference type="ARBA" id="ARBA00023159"/>
    </source>
</evidence>
<feature type="domain" description="Myb-like" evidence="8">
    <location>
        <begin position="4"/>
        <end position="56"/>
    </location>
</feature>
<evidence type="ECO:0000259" key="9">
    <source>
        <dbReference type="PROSITE" id="PS51294"/>
    </source>
</evidence>
<dbReference type="SUPFAM" id="SSF46689">
    <property type="entry name" value="Homeodomain-like"/>
    <property type="match status" value="1"/>
</dbReference>
<evidence type="ECO:0000256" key="7">
    <source>
        <dbReference type="ARBA" id="ARBA00023242"/>
    </source>
</evidence>
<dbReference type="PANTHER" id="PTHR47999">
    <property type="entry name" value="TRANSCRIPTION FACTOR MYB8-RELATED-RELATED"/>
    <property type="match status" value="1"/>
</dbReference>
<dbReference type="InterPro" id="IPR009057">
    <property type="entry name" value="Homeodomain-like_sf"/>
</dbReference>
<dbReference type="SMART" id="SM00717">
    <property type="entry name" value="SANT"/>
    <property type="match status" value="2"/>
</dbReference>
<evidence type="ECO:0000256" key="1">
    <source>
        <dbReference type="ARBA" id="ARBA00004123"/>
    </source>
</evidence>
<keyword evidence="4" id="KW-0238">DNA-binding</keyword>
<protein>
    <submittedName>
        <fullName evidence="10">MYB114-like protein</fullName>
    </submittedName>
</protein>
<dbReference type="PROSITE" id="PS51294">
    <property type="entry name" value="HTH_MYB"/>
    <property type="match status" value="2"/>
</dbReference>
<evidence type="ECO:0000259" key="8">
    <source>
        <dbReference type="PROSITE" id="PS50090"/>
    </source>
</evidence>
<evidence type="ECO:0000313" key="10">
    <source>
        <dbReference type="EMBL" id="QTO65770.1"/>
    </source>
</evidence>